<proteinExistence type="inferred from homology"/>
<dbReference type="InterPro" id="IPR014026">
    <property type="entry name" value="UDP-Glc/GDP-Man_DH_dimer"/>
</dbReference>
<organism evidence="9 10">
    <name type="scientific">Ectobacillus funiculus</name>
    <dbReference type="NCBI Taxonomy" id="137993"/>
    <lineage>
        <taxon>Bacteria</taxon>
        <taxon>Bacillati</taxon>
        <taxon>Bacillota</taxon>
        <taxon>Bacilli</taxon>
        <taxon>Bacillales</taxon>
        <taxon>Bacillaceae</taxon>
        <taxon>Ectobacillus</taxon>
    </lineage>
</organism>
<dbReference type="GO" id="GO:0016491">
    <property type="term" value="F:oxidoreductase activity"/>
    <property type="evidence" value="ECO:0007669"/>
    <property type="project" value="UniProtKB-KW"/>
</dbReference>
<dbReference type="InterPro" id="IPR017476">
    <property type="entry name" value="UDP-Glc/GDP-Man"/>
</dbReference>
<dbReference type="PIRSF" id="PIRSF500134">
    <property type="entry name" value="UDPglc_DH_bac"/>
    <property type="match status" value="1"/>
</dbReference>
<dbReference type="NCBIfam" id="TIGR03026">
    <property type="entry name" value="NDP-sugDHase"/>
    <property type="match status" value="1"/>
</dbReference>
<comment type="similarity">
    <text evidence="2 7">Belongs to the UDP-glucose/GDP-mannose dehydrogenase family.</text>
</comment>
<name>A0ABV5WR36_9BACI</name>
<gene>
    <name evidence="9" type="ORF">ACFFMS_31160</name>
</gene>
<sequence length="427" mass="47452">MKILVIGTGYVGTTTALVFAENGHKVTGLDMDTKKIESLTAGNLHFYETGLEELLRKHLQNEMVQFTTNVEKAIQENDMIYICVGTPQNEDGSANLTYIEQVAKNVGKFMKGYKLVVTKSTVPVGTAEKVTNWIRGSQTSPHEFDVVSNPEFLREGSALYDALNPDRIVVGASTERAFQKMRELFGNVTCSYVETAPKAAELIKYAANAFLALKISYINELARLCDELNINVTEIATGIGLDKRIGTSFLRASLGYGGSCFPKDVNALLDTANQNSVSLSILESAVNVNKTQPFYVLEKMKEMLGGWEGKKVAVLGLSFKAGTDDMRESPSLIIIDYLIKKGVNVSVHDPVATFYTEYVSQHETVEKTVIDADAILICTDWPEYELLDWMSIKEVLRNPMIFDGRNMLNAEKLKRLGFLYQGIGYFY</sequence>
<dbReference type="SMART" id="SM00984">
    <property type="entry name" value="UDPG_MGDP_dh_C"/>
    <property type="match status" value="1"/>
</dbReference>
<dbReference type="InterPro" id="IPR014027">
    <property type="entry name" value="UDP-Glc/GDP-Man_DH_C"/>
</dbReference>
<feature type="domain" description="UDP-glucose/GDP-mannose dehydrogenase C-terminal" evidence="8">
    <location>
        <begin position="313"/>
        <end position="410"/>
    </location>
</feature>
<dbReference type="RefSeq" id="WP_379952558.1">
    <property type="nucleotide sequence ID" value="NZ_JBHMAF010000200.1"/>
</dbReference>
<accession>A0ABV5WR36</accession>
<comment type="caution">
    <text evidence="9">The sequence shown here is derived from an EMBL/GenBank/DDBJ whole genome shotgun (WGS) entry which is preliminary data.</text>
</comment>
<evidence type="ECO:0000256" key="4">
    <source>
        <dbReference type="ARBA" id="ARBA00023002"/>
    </source>
</evidence>
<evidence type="ECO:0000256" key="2">
    <source>
        <dbReference type="ARBA" id="ARBA00006601"/>
    </source>
</evidence>
<dbReference type="Gene3D" id="3.40.50.720">
    <property type="entry name" value="NAD(P)-binding Rossmann-like Domain"/>
    <property type="match status" value="2"/>
</dbReference>
<dbReference type="InterPro" id="IPR008927">
    <property type="entry name" value="6-PGluconate_DH-like_C_sf"/>
</dbReference>
<dbReference type="SUPFAM" id="SSF51735">
    <property type="entry name" value="NAD(P)-binding Rossmann-fold domains"/>
    <property type="match status" value="1"/>
</dbReference>
<evidence type="ECO:0000313" key="9">
    <source>
        <dbReference type="EMBL" id="MFB9762686.1"/>
    </source>
</evidence>
<dbReference type="EC" id="1.1.1.22" evidence="3 7"/>
<evidence type="ECO:0000259" key="8">
    <source>
        <dbReference type="SMART" id="SM00984"/>
    </source>
</evidence>
<evidence type="ECO:0000256" key="1">
    <source>
        <dbReference type="ARBA" id="ARBA00004701"/>
    </source>
</evidence>
<keyword evidence="5 7" id="KW-0520">NAD</keyword>
<evidence type="ECO:0000256" key="5">
    <source>
        <dbReference type="ARBA" id="ARBA00023027"/>
    </source>
</evidence>
<dbReference type="PANTHER" id="PTHR43750:SF3">
    <property type="entry name" value="UDP-GLUCOSE 6-DEHYDROGENASE TUAD"/>
    <property type="match status" value="1"/>
</dbReference>
<dbReference type="InterPro" id="IPR001732">
    <property type="entry name" value="UDP-Glc/GDP-Man_DH_N"/>
</dbReference>
<comment type="pathway">
    <text evidence="1">Nucleotide-sugar biosynthesis; UDP-alpha-D-glucuronate biosynthesis; UDP-alpha-D-glucuronate from UDP-alpha-D-glucose: step 1/1.</text>
</comment>
<reference evidence="9 10" key="1">
    <citation type="submission" date="2024-09" db="EMBL/GenBank/DDBJ databases">
        <authorList>
            <person name="Sun Q."/>
            <person name="Mori K."/>
        </authorList>
    </citation>
    <scope>NUCLEOTIDE SEQUENCE [LARGE SCALE GENOMIC DNA]</scope>
    <source>
        <strain evidence="9 10">JCM 11201</strain>
    </source>
</reference>
<evidence type="ECO:0000256" key="6">
    <source>
        <dbReference type="ARBA" id="ARBA00047473"/>
    </source>
</evidence>
<comment type="catalytic activity">
    <reaction evidence="6 7">
        <text>UDP-alpha-D-glucose + 2 NAD(+) + H2O = UDP-alpha-D-glucuronate + 2 NADH + 3 H(+)</text>
        <dbReference type="Rhea" id="RHEA:23596"/>
        <dbReference type="ChEBI" id="CHEBI:15377"/>
        <dbReference type="ChEBI" id="CHEBI:15378"/>
        <dbReference type="ChEBI" id="CHEBI:57540"/>
        <dbReference type="ChEBI" id="CHEBI:57945"/>
        <dbReference type="ChEBI" id="CHEBI:58052"/>
        <dbReference type="ChEBI" id="CHEBI:58885"/>
        <dbReference type="EC" id="1.1.1.22"/>
    </reaction>
</comment>
<dbReference type="InterPro" id="IPR036220">
    <property type="entry name" value="UDP-Glc/GDP-Man_DH_C_sf"/>
</dbReference>
<dbReference type="PIRSF" id="PIRSF000124">
    <property type="entry name" value="UDPglc_GDPman_dh"/>
    <property type="match status" value="1"/>
</dbReference>
<dbReference type="Pfam" id="PF00984">
    <property type="entry name" value="UDPG_MGDP_dh"/>
    <property type="match status" value="1"/>
</dbReference>
<protein>
    <recommendedName>
        <fullName evidence="3 7">UDP-glucose 6-dehydrogenase</fullName>
        <ecNumber evidence="3 7">1.1.1.22</ecNumber>
    </recommendedName>
</protein>
<dbReference type="SUPFAM" id="SSF48179">
    <property type="entry name" value="6-phosphogluconate dehydrogenase C-terminal domain-like"/>
    <property type="match status" value="1"/>
</dbReference>
<dbReference type="Pfam" id="PF03721">
    <property type="entry name" value="UDPG_MGDP_dh_N"/>
    <property type="match status" value="1"/>
</dbReference>
<dbReference type="InterPro" id="IPR028357">
    <property type="entry name" value="UDPglc_DH_bac"/>
</dbReference>
<dbReference type="Pfam" id="PF03720">
    <property type="entry name" value="UDPG_MGDP_dh_C"/>
    <property type="match status" value="1"/>
</dbReference>
<dbReference type="InterPro" id="IPR036291">
    <property type="entry name" value="NAD(P)-bd_dom_sf"/>
</dbReference>
<evidence type="ECO:0000313" key="10">
    <source>
        <dbReference type="Proteomes" id="UP001589609"/>
    </source>
</evidence>
<dbReference type="Proteomes" id="UP001589609">
    <property type="component" value="Unassembled WGS sequence"/>
</dbReference>
<dbReference type="PANTHER" id="PTHR43750">
    <property type="entry name" value="UDP-GLUCOSE 6-DEHYDROGENASE TUAD"/>
    <property type="match status" value="1"/>
</dbReference>
<evidence type="ECO:0000256" key="3">
    <source>
        <dbReference type="ARBA" id="ARBA00012954"/>
    </source>
</evidence>
<evidence type="ECO:0000256" key="7">
    <source>
        <dbReference type="PIRNR" id="PIRNR000124"/>
    </source>
</evidence>
<dbReference type="EMBL" id="JBHMAF010000200">
    <property type="protein sequence ID" value="MFB9762686.1"/>
    <property type="molecule type" value="Genomic_DNA"/>
</dbReference>
<keyword evidence="10" id="KW-1185">Reference proteome</keyword>
<dbReference type="SUPFAM" id="SSF52413">
    <property type="entry name" value="UDP-glucose/GDP-mannose dehydrogenase C-terminal domain"/>
    <property type="match status" value="1"/>
</dbReference>
<keyword evidence="4 7" id="KW-0560">Oxidoreductase</keyword>
<dbReference type="Gene3D" id="1.20.5.100">
    <property type="entry name" value="Cytochrome c1, transmembrane anchor, C-terminal"/>
    <property type="match status" value="1"/>
</dbReference>